<reference evidence="2" key="1">
    <citation type="journal article" date="2017" name="Appl. Environ. Microbiol.">
        <title>Genomic analysis of Calderihabitans maritimus KKC1, a thermophilic hydrogenogenic carboxydotrophic bacterium isolated from marine sediment.</title>
        <authorList>
            <person name="Omae K."/>
            <person name="Yoneda Y."/>
            <person name="Fukuyama Y."/>
            <person name="Yoshida T."/>
            <person name="Sako Y."/>
        </authorList>
    </citation>
    <scope>NUCLEOTIDE SEQUENCE [LARGE SCALE GENOMIC DNA]</scope>
    <source>
        <strain evidence="2">KKC1</strain>
    </source>
</reference>
<evidence type="ECO:0000313" key="1">
    <source>
        <dbReference type="EMBL" id="GAW94401.1"/>
    </source>
</evidence>
<keyword evidence="2" id="KW-1185">Reference proteome</keyword>
<feature type="non-terminal residue" evidence="1">
    <location>
        <position position="56"/>
    </location>
</feature>
<comment type="caution">
    <text evidence="1">The sequence shown here is derived from an EMBL/GenBank/DDBJ whole genome shotgun (WGS) entry which is preliminary data.</text>
</comment>
<accession>A0A1Z5HYJ0</accession>
<organism evidence="1 2">
    <name type="scientific">Calderihabitans maritimus</name>
    <dbReference type="NCBI Taxonomy" id="1246530"/>
    <lineage>
        <taxon>Bacteria</taxon>
        <taxon>Bacillati</taxon>
        <taxon>Bacillota</taxon>
        <taxon>Clostridia</taxon>
        <taxon>Neomoorellales</taxon>
        <taxon>Calderihabitantaceae</taxon>
        <taxon>Calderihabitans</taxon>
    </lineage>
</organism>
<gene>
    <name evidence="1" type="ORF">KKC1_35060</name>
</gene>
<dbReference type="Proteomes" id="UP000197032">
    <property type="component" value="Unassembled WGS sequence"/>
</dbReference>
<sequence length="56" mass="6678">RILEKFCSESRVEFNVVEAVFAMVLNRLIDPHSKLRVSEWAQEDVYEPRFSDLQLH</sequence>
<evidence type="ECO:0000313" key="2">
    <source>
        <dbReference type="Proteomes" id="UP000197032"/>
    </source>
</evidence>
<dbReference type="EMBL" id="BDGJ01000220">
    <property type="protein sequence ID" value="GAW94401.1"/>
    <property type="molecule type" value="Genomic_DNA"/>
</dbReference>
<protein>
    <submittedName>
        <fullName evidence="1">Uncharacterized protein</fullName>
    </submittedName>
</protein>
<proteinExistence type="predicted"/>
<name>A0A1Z5HYJ0_9FIRM</name>
<feature type="non-terminal residue" evidence="1">
    <location>
        <position position="1"/>
    </location>
</feature>
<dbReference type="AlphaFoldDB" id="A0A1Z5HYJ0"/>